<feature type="transmembrane region" description="Helical" evidence="1">
    <location>
        <begin position="366"/>
        <end position="385"/>
    </location>
</feature>
<accession>A0A9D5SB11</accession>
<keyword evidence="1" id="KW-0472">Membrane</keyword>
<dbReference type="Gene3D" id="1.25.40.10">
    <property type="entry name" value="Tetratricopeptide repeat domain"/>
    <property type="match status" value="1"/>
</dbReference>
<evidence type="ECO:0000313" key="3">
    <source>
        <dbReference type="Proteomes" id="UP000806522"/>
    </source>
</evidence>
<reference evidence="2" key="1">
    <citation type="submission" date="2019-04" db="EMBL/GenBank/DDBJ databases">
        <title>Evolution of Biomass-Degrading Anaerobic Consortia Revealed by Metagenomics.</title>
        <authorList>
            <person name="Peng X."/>
        </authorList>
    </citation>
    <scope>NUCLEOTIDE SEQUENCE</scope>
    <source>
        <strain evidence="2">SIG140</strain>
    </source>
</reference>
<dbReference type="Proteomes" id="UP000806522">
    <property type="component" value="Unassembled WGS sequence"/>
</dbReference>
<evidence type="ECO:0008006" key="4">
    <source>
        <dbReference type="Google" id="ProtNLM"/>
    </source>
</evidence>
<dbReference type="SUPFAM" id="SSF48452">
    <property type="entry name" value="TPR-like"/>
    <property type="match status" value="1"/>
</dbReference>
<dbReference type="PROSITE" id="PS51257">
    <property type="entry name" value="PROKAR_LIPOPROTEIN"/>
    <property type="match status" value="1"/>
</dbReference>
<protein>
    <recommendedName>
        <fullName evidence="4">Lipoprotein</fullName>
    </recommendedName>
</protein>
<organism evidence="2 3">
    <name type="scientific">Xylanibacter ruminicola</name>
    <name type="common">Prevotella ruminicola</name>
    <dbReference type="NCBI Taxonomy" id="839"/>
    <lineage>
        <taxon>Bacteria</taxon>
        <taxon>Pseudomonadati</taxon>
        <taxon>Bacteroidota</taxon>
        <taxon>Bacteroidia</taxon>
        <taxon>Bacteroidales</taxon>
        <taxon>Prevotellaceae</taxon>
        <taxon>Xylanibacter</taxon>
    </lineage>
</organism>
<name>A0A9D5SB11_XYLRU</name>
<keyword evidence="1" id="KW-0812">Transmembrane</keyword>
<dbReference type="InterPro" id="IPR011990">
    <property type="entry name" value="TPR-like_helical_dom_sf"/>
</dbReference>
<evidence type="ECO:0000256" key="1">
    <source>
        <dbReference type="SAM" id="Phobius"/>
    </source>
</evidence>
<keyword evidence="1" id="KW-1133">Transmembrane helix</keyword>
<dbReference type="EMBL" id="SUYC01000014">
    <property type="protein sequence ID" value="MBE6271577.1"/>
    <property type="molecule type" value="Genomic_DNA"/>
</dbReference>
<proteinExistence type="predicted"/>
<comment type="caution">
    <text evidence="2">The sequence shown here is derived from an EMBL/GenBank/DDBJ whole genome shotgun (WGS) entry which is preliminary data.</text>
</comment>
<gene>
    <name evidence="2" type="ORF">E7101_11610</name>
</gene>
<sequence length="530" mass="61184">MKKICFQGLMVMFAITLLSGCHYSGNKYYYHELDKIDHRHNRDLARKELAQLKGQTDNCADYVKHYYMLLTLEMNNELSPERNFKTADEIVDYYEEVGDKKKLIRSYIIAGSVAANCSDGPKAIAYYHKAEELLPTEITPQHIDLYERMVKLLLRQNMPDVANRYANYILHYAENQGDTLNMIQAMRYISQAFRVQRVPRGMMSYLNDAYVLATKAGLINEQDELRLDMATYYCESGQYNAAKGLALPLKDKHMQGGRHKVDALLASVYYHTDRIDSALYFGQRVMEEGNSVSKRDVHEILAHIAIKQGKAAEAEDHFTRYKDLNDELNFIANNEAIAQADAFYNNQKQAEENVQLKADNNFKQSIIIIGIAVVVIIVVLFATYIQRHRRRQELMEMRIQHLQQLKKNYAKTDVEEIKRAEQTIESTEIWQRLATMSDNEHPTDDDWINLSEAIDEVYDGFTGRLMHLCHPSTHELHVSLLLKAGFEPVRIATLTLRSKAAISTVRSRLYEKTFGKKASAKDWDEVIRTL</sequence>
<dbReference type="AlphaFoldDB" id="A0A9D5SB11"/>
<evidence type="ECO:0000313" key="2">
    <source>
        <dbReference type="EMBL" id="MBE6271577.1"/>
    </source>
</evidence>